<evidence type="ECO:0000313" key="1">
    <source>
        <dbReference type="EMBL" id="MBD8005164.1"/>
    </source>
</evidence>
<comment type="caution">
    <text evidence="1">The sequence shown here is derived from an EMBL/GenBank/DDBJ whole genome shotgun (WGS) entry which is preliminary data.</text>
</comment>
<accession>A0ABR8VK95</accession>
<gene>
    <name evidence="1" type="ORF">H9631_08720</name>
</gene>
<protein>
    <submittedName>
        <fullName evidence="1">Uncharacterized protein</fullName>
    </submittedName>
</protein>
<dbReference type="Proteomes" id="UP000648182">
    <property type="component" value="Unassembled WGS sequence"/>
</dbReference>
<keyword evidence="2" id="KW-1185">Reference proteome</keyword>
<name>A0ABR8VK95_9BACI</name>
<dbReference type="EMBL" id="JACSPV010000011">
    <property type="protein sequence ID" value="MBD8005164.1"/>
    <property type="molecule type" value="Genomic_DNA"/>
</dbReference>
<proteinExistence type="predicted"/>
<reference evidence="1 2" key="1">
    <citation type="submission" date="2020-08" db="EMBL/GenBank/DDBJ databases">
        <title>A Genomic Blueprint of the Chicken Gut Microbiome.</title>
        <authorList>
            <person name="Gilroy R."/>
            <person name="Ravi A."/>
            <person name="Getino M."/>
            <person name="Pursley I."/>
            <person name="Horton D.L."/>
            <person name="Alikhan N.-F."/>
            <person name="Baker D."/>
            <person name="Gharbi K."/>
            <person name="Hall N."/>
            <person name="Watson M."/>
            <person name="Adriaenssens E.M."/>
            <person name="Foster-Nyarko E."/>
            <person name="Jarju S."/>
            <person name="Secka A."/>
            <person name="Antonio M."/>
            <person name="Oren A."/>
            <person name="Chaudhuri R."/>
            <person name="La Ragione R.M."/>
            <person name="Hildebrand F."/>
            <person name="Pallen M.J."/>
        </authorList>
    </citation>
    <scope>NUCLEOTIDE SEQUENCE [LARGE SCALE GENOMIC DNA]</scope>
    <source>
        <strain evidence="1 2">Sa1BUA2</strain>
    </source>
</reference>
<sequence>MLRYGDPFFLDGFIDLLVEMVVANPNSFSTFDLPLTETQIGLQESEDRLHI</sequence>
<organism evidence="1 2">
    <name type="scientific">Bacillus norwichensis</name>
    <dbReference type="NCBI Taxonomy" id="2762217"/>
    <lineage>
        <taxon>Bacteria</taxon>
        <taxon>Bacillati</taxon>
        <taxon>Bacillota</taxon>
        <taxon>Bacilli</taxon>
        <taxon>Bacillales</taxon>
        <taxon>Bacillaceae</taxon>
        <taxon>Bacillus</taxon>
    </lineage>
</organism>
<dbReference type="RefSeq" id="WP_191811880.1">
    <property type="nucleotide sequence ID" value="NZ_JACSPV010000011.1"/>
</dbReference>
<evidence type="ECO:0000313" key="2">
    <source>
        <dbReference type="Proteomes" id="UP000648182"/>
    </source>
</evidence>